<dbReference type="AlphaFoldDB" id="C1MMK3"/>
<dbReference type="InterPro" id="IPR044861">
    <property type="entry name" value="IPNS-like_FE2OG_OXY"/>
</dbReference>
<dbReference type="InterPro" id="IPR011042">
    <property type="entry name" value="6-blade_b-propeller_TolB-like"/>
</dbReference>
<name>C1MMK3_MICPC</name>
<dbReference type="KEGG" id="mpp:MICPUCDRAFT_38911"/>
<dbReference type="GeneID" id="9682860"/>
<dbReference type="SUPFAM" id="SSF51197">
    <property type="entry name" value="Clavaminate synthase-like"/>
    <property type="match status" value="1"/>
</dbReference>
<dbReference type="InterPro" id="IPR027443">
    <property type="entry name" value="IPNS-like_sf"/>
</dbReference>
<evidence type="ECO:0000256" key="1">
    <source>
        <dbReference type="SAM" id="MobiDB-lite"/>
    </source>
</evidence>
<feature type="compositionally biased region" description="Gly residues" evidence="1">
    <location>
        <begin position="769"/>
        <end position="781"/>
    </location>
</feature>
<feature type="compositionally biased region" description="Basic and acidic residues" evidence="1">
    <location>
        <begin position="362"/>
        <end position="371"/>
    </location>
</feature>
<feature type="compositionally biased region" description="Basic and acidic residues" evidence="1">
    <location>
        <begin position="13"/>
        <end position="22"/>
    </location>
</feature>
<dbReference type="eggNOG" id="ENOG502RVZZ">
    <property type="taxonomic scope" value="Eukaryota"/>
</dbReference>
<sequence length="793" mass="84038">MGASGGKPAVESPHAREPKGDDAQPCAVTSAANDASLDAAVDSLRRCGVACLTLDDAASSTHARCFDVARRALDACATAPADDPLRVRADADTAHVTGMHPAGALSSYNACREGFVFSDGAMFSVPPAREDAAEAAAFEDAMKALFDVALGVATATLRAMERRMEIPDGWFEDAFGPLASNAQWHVKRYRPKASPPHAVSVAGASRASSASSADKTVLLPVHTDPSLVSVVVHDAAGVVAGAKGLEHLSSGDSGIWTEVPLHGHGVACVLVGSVMDRITSGAYPAARHRVAVVDPEALGLGRVVATFFWRPAPGATLRPPPSPVIPSCAKFKTMKFGTWCKRTAKRYETHAEPKPRDRKKGKGESGGEGRRRRERKRASDPPAISRRVDAADDRLALIGGPLLGREKYLGGLLGDDARIYAIPGFARRVLRIDPSDGAVEYVGPEYPGEFKWLRAVKDPKTGALYGLPCHADAVLKIVPGDAPTITTIGEGKCGTGPWKFHGGVYSPHDGCIYCIPQFAERVLKIDPSTDECTLIGGPFPGRNKWYGGLMGLDGRIYGVPQNHRSVLRIDPMNGGACELFGEYPDGGWKWHGGAVGHEGNIYGIPAHADTVLKIVPGDVPELTEIGANLRTGKHRSDGKYKYLGGVLGRDRRLYFIPSDADHVLQIDTETDVVREIGGSLEGERIVQNKWQNGFVSGDGVIWGIPLKSETVLTVRTFSDRAAEPIVETVGGPFGGLNKWEGGVMSADGRMYCMPLNHKEVLEIDPGELGRMGAGDGGGGGSTAAAKTAGQTHD</sequence>
<feature type="region of interest" description="Disordered" evidence="1">
    <location>
        <begin position="766"/>
        <end position="793"/>
    </location>
</feature>
<keyword evidence="4" id="KW-1185">Reference proteome</keyword>
<dbReference type="EMBL" id="GG663737">
    <property type="protein sequence ID" value="EEH58588.1"/>
    <property type="molecule type" value="Genomic_DNA"/>
</dbReference>
<gene>
    <name evidence="3" type="ORF">MICPUCDRAFT_38911</name>
</gene>
<dbReference type="Pfam" id="PF03171">
    <property type="entry name" value="2OG-FeII_Oxy"/>
    <property type="match status" value="1"/>
</dbReference>
<dbReference type="OMA" id="RIVQNKW"/>
<proteinExistence type="predicted"/>
<dbReference type="Gene3D" id="2.60.120.330">
    <property type="entry name" value="B-lactam Antibiotic, Isopenicillin N Synthase, Chain"/>
    <property type="match status" value="1"/>
</dbReference>
<accession>C1MMK3</accession>
<reference evidence="3 4" key="1">
    <citation type="journal article" date="2009" name="Science">
        <title>Green evolution and dynamic adaptations revealed by genomes of the marine picoeukaryotes Micromonas.</title>
        <authorList>
            <person name="Worden A.Z."/>
            <person name="Lee J.H."/>
            <person name="Mock T."/>
            <person name="Rouze P."/>
            <person name="Simmons M.P."/>
            <person name="Aerts A.L."/>
            <person name="Allen A.E."/>
            <person name="Cuvelier M.L."/>
            <person name="Derelle E."/>
            <person name="Everett M.V."/>
            <person name="Foulon E."/>
            <person name="Grimwood J."/>
            <person name="Gundlach H."/>
            <person name="Henrissat B."/>
            <person name="Napoli C."/>
            <person name="McDonald S.M."/>
            <person name="Parker M.S."/>
            <person name="Rombauts S."/>
            <person name="Salamov A."/>
            <person name="Von Dassow P."/>
            <person name="Badger J.H."/>
            <person name="Coutinho P.M."/>
            <person name="Demir E."/>
            <person name="Dubchak I."/>
            <person name="Gentemann C."/>
            <person name="Eikrem W."/>
            <person name="Gready J.E."/>
            <person name="John U."/>
            <person name="Lanier W."/>
            <person name="Lindquist E.A."/>
            <person name="Lucas S."/>
            <person name="Mayer K.F."/>
            <person name="Moreau H."/>
            <person name="Not F."/>
            <person name="Otillar R."/>
            <person name="Panaud O."/>
            <person name="Pangilinan J."/>
            <person name="Paulsen I."/>
            <person name="Piegu B."/>
            <person name="Poliakov A."/>
            <person name="Robbens S."/>
            <person name="Schmutz J."/>
            <person name="Toulza E."/>
            <person name="Wyss T."/>
            <person name="Zelensky A."/>
            <person name="Zhou K."/>
            <person name="Armbrust E.V."/>
            <person name="Bhattacharya D."/>
            <person name="Goodenough U.W."/>
            <person name="Van de Peer Y."/>
            <person name="Grigoriev I.V."/>
        </authorList>
    </citation>
    <scope>NUCLEOTIDE SEQUENCE [LARGE SCALE GENOMIC DNA]</scope>
    <source>
        <strain evidence="3 4">CCMP1545</strain>
    </source>
</reference>
<dbReference type="RefSeq" id="XP_003056943.1">
    <property type="nucleotide sequence ID" value="XM_003056897.1"/>
</dbReference>
<evidence type="ECO:0000313" key="4">
    <source>
        <dbReference type="Proteomes" id="UP000001876"/>
    </source>
</evidence>
<feature type="region of interest" description="Disordered" evidence="1">
    <location>
        <begin position="1"/>
        <end position="26"/>
    </location>
</feature>
<dbReference type="OrthoDB" id="496967at2759"/>
<dbReference type="Proteomes" id="UP000001876">
    <property type="component" value="Unassembled WGS sequence"/>
</dbReference>
<feature type="compositionally biased region" description="Low complexity" evidence="1">
    <location>
        <begin position="782"/>
        <end position="793"/>
    </location>
</feature>
<protein>
    <submittedName>
        <fullName evidence="3">Predicted protein</fullName>
    </submittedName>
</protein>
<organism evidence="4">
    <name type="scientific">Micromonas pusilla (strain CCMP1545)</name>
    <name type="common">Picoplanktonic green alga</name>
    <dbReference type="NCBI Taxonomy" id="564608"/>
    <lineage>
        <taxon>Eukaryota</taxon>
        <taxon>Viridiplantae</taxon>
        <taxon>Chlorophyta</taxon>
        <taxon>Mamiellophyceae</taxon>
        <taxon>Mamiellales</taxon>
        <taxon>Mamiellaceae</taxon>
        <taxon>Micromonas</taxon>
    </lineage>
</organism>
<feature type="region of interest" description="Disordered" evidence="1">
    <location>
        <begin position="347"/>
        <end position="385"/>
    </location>
</feature>
<evidence type="ECO:0000259" key="2">
    <source>
        <dbReference type="Pfam" id="PF03171"/>
    </source>
</evidence>
<dbReference type="SUPFAM" id="SSF63829">
    <property type="entry name" value="Calcium-dependent phosphotriesterase"/>
    <property type="match status" value="1"/>
</dbReference>
<evidence type="ECO:0000313" key="3">
    <source>
        <dbReference type="EMBL" id="EEH58588.1"/>
    </source>
</evidence>
<feature type="domain" description="Isopenicillin N synthase-like Fe(2+) 2OG dioxygenase" evidence="2">
    <location>
        <begin position="216"/>
        <end position="311"/>
    </location>
</feature>
<dbReference type="Gene3D" id="2.120.10.30">
    <property type="entry name" value="TolB, C-terminal domain"/>
    <property type="match status" value="1"/>
</dbReference>